<dbReference type="RefSeq" id="WP_111503134.1">
    <property type="nucleotide sequence ID" value="NZ_QKYN01000082.1"/>
</dbReference>
<dbReference type="Gene3D" id="3.40.640.10">
    <property type="entry name" value="Type I PLP-dependent aspartate aminotransferase-like (Major domain)"/>
    <property type="match status" value="1"/>
</dbReference>
<evidence type="ECO:0000256" key="1">
    <source>
        <dbReference type="ARBA" id="ARBA00001933"/>
    </source>
</evidence>
<evidence type="ECO:0000313" key="5">
    <source>
        <dbReference type="EMBL" id="RAG83667.1"/>
    </source>
</evidence>
<dbReference type="Gene3D" id="3.90.1150.10">
    <property type="entry name" value="Aspartate Aminotransferase, domain 1"/>
    <property type="match status" value="1"/>
</dbReference>
<keyword evidence="6" id="KW-1185">Reference proteome</keyword>
<dbReference type="InterPro" id="IPR015422">
    <property type="entry name" value="PyrdxlP-dep_Trfase_small"/>
</dbReference>
<dbReference type="AlphaFoldDB" id="A0A2X0IGJ7"/>
<evidence type="ECO:0000256" key="2">
    <source>
        <dbReference type="ARBA" id="ARBA00008954"/>
    </source>
</evidence>
<comment type="similarity">
    <text evidence="2 4">Belongs to the class-III pyridoxal-phosphate-dependent aminotransferase family.</text>
</comment>
<dbReference type="PANTHER" id="PTHR43094:SF1">
    <property type="entry name" value="AMINOTRANSFERASE CLASS-III"/>
    <property type="match status" value="1"/>
</dbReference>
<evidence type="ECO:0000256" key="4">
    <source>
        <dbReference type="RuleBase" id="RU003560"/>
    </source>
</evidence>
<dbReference type="GO" id="GO:0008483">
    <property type="term" value="F:transaminase activity"/>
    <property type="evidence" value="ECO:0007669"/>
    <property type="project" value="UniProtKB-KW"/>
</dbReference>
<keyword evidence="5" id="KW-0032">Aminotransferase</keyword>
<name>A0A2X0IGJ7_9ACTN</name>
<dbReference type="InterPro" id="IPR005814">
    <property type="entry name" value="Aminotrans_3"/>
</dbReference>
<keyword evidence="5" id="KW-0808">Transferase</keyword>
<comment type="caution">
    <text evidence="5">The sequence shown here is derived from an EMBL/GenBank/DDBJ whole genome shotgun (WGS) entry which is preliminary data.</text>
</comment>
<dbReference type="FunFam" id="3.40.640.10:FF:000004">
    <property type="entry name" value="Acetylornithine aminotransferase"/>
    <property type="match status" value="1"/>
</dbReference>
<dbReference type="InterPro" id="IPR015424">
    <property type="entry name" value="PyrdxlP-dep_Trfase"/>
</dbReference>
<gene>
    <name evidence="5" type="ORF">DN069_21165</name>
</gene>
<protein>
    <submittedName>
        <fullName evidence="5">Aspartate aminotransferase family protein</fullName>
    </submittedName>
</protein>
<dbReference type="Pfam" id="PF00202">
    <property type="entry name" value="Aminotran_3"/>
    <property type="match status" value="1"/>
</dbReference>
<dbReference type="NCBIfam" id="NF004718">
    <property type="entry name" value="PRK06062.1"/>
    <property type="match status" value="1"/>
</dbReference>
<evidence type="ECO:0000256" key="3">
    <source>
        <dbReference type="ARBA" id="ARBA00022898"/>
    </source>
</evidence>
<keyword evidence="3 4" id="KW-0663">Pyridoxal phosphate</keyword>
<dbReference type="OrthoDB" id="9801834at2"/>
<reference evidence="5 6" key="1">
    <citation type="submission" date="2018-06" db="EMBL/GenBank/DDBJ databases">
        <title>Streptacidiphilus pinicola sp. nov., isolated from pine grove soil.</title>
        <authorList>
            <person name="Roh S.G."/>
            <person name="Park S."/>
            <person name="Kim M.-K."/>
            <person name="Yun B.-R."/>
            <person name="Park J."/>
            <person name="Kim M.J."/>
            <person name="Kim Y.S."/>
            <person name="Kim S.B."/>
        </authorList>
    </citation>
    <scope>NUCLEOTIDE SEQUENCE [LARGE SCALE GENOMIC DNA]</scope>
    <source>
        <strain evidence="5 6">MMS16-CNU450</strain>
    </source>
</reference>
<dbReference type="PANTHER" id="PTHR43094">
    <property type="entry name" value="AMINOTRANSFERASE"/>
    <property type="match status" value="1"/>
</dbReference>
<dbReference type="GO" id="GO:0005829">
    <property type="term" value="C:cytosol"/>
    <property type="evidence" value="ECO:0007669"/>
    <property type="project" value="TreeGrafter"/>
</dbReference>
<dbReference type="InterPro" id="IPR015421">
    <property type="entry name" value="PyrdxlP-dep_Trfase_major"/>
</dbReference>
<dbReference type="CDD" id="cd00610">
    <property type="entry name" value="OAT_like"/>
    <property type="match status" value="1"/>
</dbReference>
<dbReference type="PROSITE" id="PS00600">
    <property type="entry name" value="AA_TRANSFER_CLASS_3"/>
    <property type="match status" value="1"/>
</dbReference>
<dbReference type="InterPro" id="IPR049704">
    <property type="entry name" value="Aminotrans_3_PPA_site"/>
</dbReference>
<dbReference type="SUPFAM" id="SSF53383">
    <property type="entry name" value="PLP-dependent transferases"/>
    <property type="match status" value="1"/>
</dbReference>
<accession>A0A2X0IGJ7</accession>
<proteinExistence type="inferred from homology"/>
<organism evidence="5 6">
    <name type="scientific">Streptacidiphilus pinicola</name>
    <dbReference type="NCBI Taxonomy" id="2219663"/>
    <lineage>
        <taxon>Bacteria</taxon>
        <taxon>Bacillati</taxon>
        <taxon>Actinomycetota</taxon>
        <taxon>Actinomycetes</taxon>
        <taxon>Kitasatosporales</taxon>
        <taxon>Streptomycetaceae</taxon>
        <taxon>Streptacidiphilus</taxon>
    </lineage>
</organism>
<evidence type="ECO:0000313" key="6">
    <source>
        <dbReference type="Proteomes" id="UP000248889"/>
    </source>
</evidence>
<dbReference type="GO" id="GO:0030170">
    <property type="term" value="F:pyridoxal phosphate binding"/>
    <property type="evidence" value="ECO:0007669"/>
    <property type="project" value="InterPro"/>
</dbReference>
<comment type="cofactor">
    <cofactor evidence="1">
        <name>pyridoxal 5'-phosphate</name>
        <dbReference type="ChEBI" id="CHEBI:597326"/>
    </cofactor>
</comment>
<dbReference type="Proteomes" id="UP000248889">
    <property type="component" value="Unassembled WGS sequence"/>
</dbReference>
<dbReference type="EMBL" id="QKYN01000082">
    <property type="protein sequence ID" value="RAG83667.1"/>
    <property type="molecule type" value="Genomic_DNA"/>
</dbReference>
<sequence>MTISPNPALGQAVKAADRAHVFHSWSAQSLIDPLAVAGAEGSYFWDFEGKRYLDFSSQLVNTNIGHQHPKVVAAIQEQAAKLCTFAPAFAIESRSEAARLIAERTPGDLDKIFFTNGGAEANENAIRMARLHTGRQKVLSTYRSYHGATANAIALTGDPRRWPNETGVSGVVHFWGPYPYRSNFHAENEAQECERALAHLEDTIAFEGPQTVAAIILETVVGTAGILIPPTGYLAGVREICDRYGIVFILDEVMAGFGRTGEWFAADHWGVTPDLLTFAKGVNSGYVPLGGVAISGEIAATFAERPFPGGLTYSGHPLACASAVATINAMAEEGIVENAKHVGETVIGPELRAMAERHPSIGEVRGLGVFWAVELVKNRETREPLTPYNAAGAANAPMAELAAECKKRGLWPFTNMNRFHVVPPCNVTEAEAKEGLAVLDEVLTLTDRHTA</sequence>